<evidence type="ECO:0000313" key="3">
    <source>
        <dbReference type="Proteomes" id="UP000019484"/>
    </source>
</evidence>
<dbReference type="GeneID" id="19157605"/>
<reference evidence="2 3" key="1">
    <citation type="submission" date="2013-03" db="EMBL/GenBank/DDBJ databases">
        <title>The Genome Sequence of Capronia coronata CBS 617.96.</title>
        <authorList>
            <consortium name="The Broad Institute Genomics Platform"/>
            <person name="Cuomo C."/>
            <person name="de Hoog S."/>
            <person name="Gorbushina A."/>
            <person name="Walker B."/>
            <person name="Young S.K."/>
            <person name="Zeng Q."/>
            <person name="Gargeya S."/>
            <person name="Fitzgerald M."/>
            <person name="Haas B."/>
            <person name="Abouelleil A."/>
            <person name="Allen A.W."/>
            <person name="Alvarado L."/>
            <person name="Arachchi H.M."/>
            <person name="Berlin A.M."/>
            <person name="Chapman S.B."/>
            <person name="Gainer-Dewar J."/>
            <person name="Goldberg J."/>
            <person name="Griggs A."/>
            <person name="Gujja S."/>
            <person name="Hansen M."/>
            <person name="Howarth C."/>
            <person name="Imamovic A."/>
            <person name="Ireland A."/>
            <person name="Larimer J."/>
            <person name="McCowan C."/>
            <person name="Murphy C."/>
            <person name="Pearson M."/>
            <person name="Poon T.W."/>
            <person name="Priest M."/>
            <person name="Roberts A."/>
            <person name="Saif S."/>
            <person name="Shea T."/>
            <person name="Sisk P."/>
            <person name="Sykes S."/>
            <person name="Wortman J."/>
            <person name="Nusbaum C."/>
            <person name="Birren B."/>
        </authorList>
    </citation>
    <scope>NUCLEOTIDE SEQUENCE [LARGE SCALE GENOMIC DNA]</scope>
    <source>
        <strain evidence="2 3">CBS 617.96</strain>
    </source>
</reference>
<dbReference type="HOGENOM" id="CLU_1875175_0_0_1"/>
<protein>
    <recommendedName>
        <fullName evidence="4">RRM domain-containing protein</fullName>
    </recommendedName>
</protein>
<dbReference type="EMBL" id="AMWN01000002">
    <property type="protein sequence ID" value="EXJ94312.1"/>
    <property type="molecule type" value="Genomic_DNA"/>
</dbReference>
<sequence>MSGRLDQSLDSIIDSQKKAKRDVRRRKVGKGAGASAPVGGVKKSTRPAKSAIKPAVGSFALPKSSKIVVSGLPHDVNEAQIKTDLRGRDEEDVETGEIIPENHMATLAMLALPKAGIFNSRLARNSLSRRVVLSLR</sequence>
<organism evidence="2 3">
    <name type="scientific">Capronia coronata CBS 617.96</name>
    <dbReference type="NCBI Taxonomy" id="1182541"/>
    <lineage>
        <taxon>Eukaryota</taxon>
        <taxon>Fungi</taxon>
        <taxon>Dikarya</taxon>
        <taxon>Ascomycota</taxon>
        <taxon>Pezizomycotina</taxon>
        <taxon>Eurotiomycetes</taxon>
        <taxon>Chaetothyriomycetidae</taxon>
        <taxon>Chaetothyriales</taxon>
        <taxon>Herpotrichiellaceae</taxon>
        <taxon>Capronia</taxon>
    </lineage>
</organism>
<evidence type="ECO:0000256" key="1">
    <source>
        <dbReference type="SAM" id="MobiDB-lite"/>
    </source>
</evidence>
<accession>W9YN13</accession>
<name>W9YN13_9EURO</name>
<comment type="caution">
    <text evidence="2">The sequence shown here is derived from an EMBL/GenBank/DDBJ whole genome shotgun (WGS) entry which is preliminary data.</text>
</comment>
<evidence type="ECO:0008006" key="4">
    <source>
        <dbReference type="Google" id="ProtNLM"/>
    </source>
</evidence>
<feature type="region of interest" description="Disordered" evidence="1">
    <location>
        <begin position="1"/>
        <end position="50"/>
    </location>
</feature>
<feature type="compositionally biased region" description="Basic residues" evidence="1">
    <location>
        <begin position="18"/>
        <end position="29"/>
    </location>
</feature>
<gene>
    <name evidence="2" type="ORF">A1O1_02706</name>
</gene>
<dbReference type="OrthoDB" id="346839at2759"/>
<dbReference type="AlphaFoldDB" id="W9YN13"/>
<proteinExistence type="predicted"/>
<dbReference type="Proteomes" id="UP000019484">
    <property type="component" value="Unassembled WGS sequence"/>
</dbReference>
<keyword evidence="3" id="KW-1185">Reference proteome</keyword>
<evidence type="ECO:0000313" key="2">
    <source>
        <dbReference type="EMBL" id="EXJ94312.1"/>
    </source>
</evidence>
<dbReference type="STRING" id="1182541.W9YN13"/>
<dbReference type="RefSeq" id="XP_007721806.1">
    <property type="nucleotide sequence ID" value="XM_007723616.1"/>
</dbReference>